<keyword evidence="2" id="KW-1185">Reference proteome</keyword>
<name>A0ABN5WVY1_9GAMM</name>
<evidence type="ECO:0008006" key="3">
    <source>
        <dbReference type="Google" id="ProtNLM"/>
    </source>
</evidence>
<protein>
    <recommendedName>
        <fullName evidence="3">Reverse transcriptase domain-containing protein</fullName>
    </recommendedName>
</protein>
<reference evidence="2" key="1">
    <citation type="journal article" date="2019" name="Microbiol. Resour. Announc.">
        <title>Complete Genome Sequence of Halomonas olivaria, a Moderately Halophilic Bacterium Isolated from Olive Processing Effluents, Obtained by Nanopore Sequencing.</title>
        <authorList>
            <person name="Nagata S."/>
            <person name="Ii K.M."/>
            <person name="Tsukimi T."/>
            <person name="Miura M.C."/>
            <person name="Galipon J."/>
            <person name="Arakawa K."/>
        </authorList>
    </citation>
    <scope>NUCLEOTIDE SEQUENCE [LARGE SCALE GENOMIC DNA]</scope>
    <source>
        <strain evidence="2">TYRC17</strain>
    </source>
</reference>
<dbReference type="Proteomes" id="UP000289555">
    <property type="component" value="Chromosome"/>
</dbReference>
<dbReference type="EMBL" id="AP019416">
    <property type="protein sequence ID" value="BBI51129.1"/>
    <property type="molecule type" value="Genomic_DNA"/>
</dbReference>
<accession>A0ABN5WVY1</accession>
<organism evidence="1 2">
    <name type="scientific">Vreelandella olivaria</name>
    <dbReference type="NCBI Taxonomy" id="390919"/>
    <lineage>
        <taxon>Bacteria</taxon>
        <taxon>Pseudomonadati</taxon>
        <taxon>Pseudomonadota</taxon>
        <taxon>Gammaproteobacteria</taxon>
        <taxon>Oceanospirillales</taxon>
        <taxon>Halomonadaceae</taxon>
        <taxon>Vreelandella</taxon>
    </lineage>
</organism>
<evidence type="ECO:0000313" key="1">
    <source>
        <dbReference type="EMBL" id="BBI51129.1"/>
    </source>
</evidence>
<evidence type="ECO:0000313" key="2">
    <source>
        <dbReference type="Proteomes" id="UP000289555"/>
    </source>
</evidence>
<sequence>MKEFDEFVEREGLSVIRYADDIIGFENSQNECLESKEKCEAKLLSIGLSIKDEKQ</sequence>
<proteinExistence type="predicted"/>
<gene>
    <name evidence="1" type="ORF">HORIV_35500</name>
</gene>